<evidence type="ECO:0000259" key="1">
    <source>
        <dbReference type="SMART" id="SM00418"/>
    </source>
</evidence>
<name>A0A6F8YGR8_9ACTN</name>
<keyword evidence="3" id="KW-1185">Reference proteome</keyword>
<gene>
    <name evidence="2" type="ORF">Psuf_024540</name>
</gene>
<dbReference type="InterPro" id="IPR001845">
    <property type="entry name" value="HTH_ArsR_DNA-bd_dom"/>
</dbReference>
<feature type="domain" description="HTH arsR-type" evidence="1">
    <location>
        <begin position="16"/>
        <end position="120"/>
    </location>
</feature>
<dbReference type="InterPro" id="IPR011991">
    <property type="entry name" value="ArsR-like_HTH"/>
</dbReference>
<dbReference type="InterPro" id="IPR036390">
    <property type="entry name" value="WH_DNA-bd_sf"/>
</dbReference>
<dbReference type="Pfam" id="PF12840">
    <property type="entry name" value="HTH_20"/>
    <property type="match status" value="1"/>
</dbReference>
<sequence length="197" mass="22965">MGMVKPYYEPNVHDTETLRAVAHPIRSRILGLLRYEGPATASQLGRRLDESSGSTSYHLRQLARYGFVEEDPDQPNRRDKRWRATHAVTSWRRADGSADPEWRQISDALGRRQLLKAVDQYQRWAASEERFDDRWESTGGFFDHMLALTPSQLAQLDRDLMEVFDRYRTQPPPAEPDEPVRHVAVYQQLLPFEEMPL</sequence>
<evidence type="ECO:0000313" key="3">
    <source>
        <dbReference type="Proteomes" id="UP000503011"/>
    </source>
</evidence>
<evidence type="ECO:0000313" key="2">
    <source>
        <dbReference type="EMBL" id="BCB85141.1"/>
    </source>
</evidence>
<dbReference type="KEGG" id="psuu:Psuf_024540"/>
<proteinExistence type="predicted"/>
<dbReference type="EMBL" id="AP022871">
    <property type="protein sequence ID" value="BCB85141.1"/>
    <property type="molecule type" value="Genomic_DNA"/>
</dbReference>
<dbReference type="Proteomes" id="UP000503011">
    <property type="component" value="Chromosome"/>
</dbReference>
<dbReference type="GO" id="GO:0003700">
    <property type="term" value="F:DNA-binding transcription factor activity"/>
    <property type="evidence" value="ECO:0007669"/>
    <property type="project" value="InterPro"/>
</dbReference>
<reference evidence="2 3" key="2">
    <citation type="submission" date="2020-03" db="EMBL/GenBank/DDBJ databases">
        <authorList>
            <person name="Ichikawa N."/>
            <person name="Kimura A."/>
            <person name="Kitahashi Y."/>
            <person name="Uohara A."/>
        </authorList>
    </citation>
    <scope>NUCLEOTIDE SEQUENCE [LARGE SCALE GENOMIC DNA]</scope>
    <source>
        <strain evidence="2 3">NBRC 105367</strain>
    </source>
</reference>
<reference evidence="2 3" key="1">
    <citation type="submission" date="2020-03" db="EMBL/GenBank/DDBJ databases">
        <title>Whole genome shotgun sequence of Phytohabitans suffuscus NBRC 105367.</title>
        <authorList>
            <person name="Komaki H."/>
            <person name="Tamura T."/>
        </authorList>
    </citation>
    <scope>NUCLEOTIDE SEQUENCE [LARGE SCALE GENOMIC DNA]</scope>
    <source>
        <strain evidence="2 3">NBRC 105367</strain>
    </source>
</reference>
<accession>A0A6F8YGR8</accession>
<dbReference type="SUPFAM" id="SSF46785">
    <property type="entry name" value="Winged helix' DNA-binding domain"/>
    <property type="match status" value="1"/>
</dbReference>
<dbReference type="InterPro" id="IPR036388">
    <property type="entry name" value="WH-like_DNA-bd_sf"/>
</dbReference>
<protein>
    <submittedName>
        <fullName evidence="2">Transcriptional regulator</fullName>
    </submittedName>
</protein>
<dbReference type="CDD" id="cd00090">
    <property type="entry name" value="HTH_ARSR"/>
    <property type="match status" value="1"/>
</dbReference>
<organism evidence="2 3">
    <name type="scientific">Phytohabitans suffuscus</name>
    <dbReference type="NCBI Taxonomy" id="624315"/>
    <lineage>
        <taxon>Bacteria</taxon>
        <taxon>Bacillati</taxon>
        <taxon>Actinomycetota</taxon>
        <taxon>Actinomycetes</taxon>
        <taxon>Micromonosporales</taxon>
        <taxon>Micromonosporaceae</taxon>
    </lineage>
</organism>
<dbReference type="Gene3D" id="1.10.10.10">
    <property type="entry name" value="Winged helix-like DNA-binding domain superfamily/Winged helix DNA-binding domain"/>
    <property type="match status" value="1"/>
</dbReference>
<dbReference type="SMART" id="SM00418">
    <property type="entry name" value="HTH_ARSR"/>
    <property type="match status" value="1"/>
</dbReference>
<dbReference type="AlphaFoldDB" id="A0A6F8YGR8"/>